<sequence length="60" mass="6277">MGTVLVVIGLVLLATIMITATVKGLTVIYEADKVAFCGFIVLFLALLLLIIGSLLQEAGL</sequence>
<keyword evidence="1" id="KW-0472">Membrane</keyword>
<accession>A0AAU8GS93</accession>
<evidence type="ECO:0000256" key="1">
    <source>
        <dbReference type="SAM" id="Phobius"/>
    </source>
</evidence>
<dbReference type="EMBL" id="PP931174">
    <property type="protein sequence ID" value="XCH45022.1"/>
    <property type="molecule type" value="Genomic_DNA"/>
</dbReference>
<proteinExistence type="predicted"/>
<keyword evidence="1" id="KW-0812">Transmembrane</keyword>
<feature type="transmembrane region" description="Helical" evidence="1">
    <location>
        <begin position="34"/>
        <end position="55"/>
    </location>
</feature>
<name>A0AAU8GS93_9VIRU</name>
<evidence type="ECO:0000313" key="2">
    <source>
        <dbReference type="EMBL" id="XCH45022.1"/>
    </source>
</evidence>
<reference evidence="2" key="1">
    <citation type="submission" date="2024-06" db="EMBL/GenBank/DDBJ databases">
        <authorList>
            <person name="Ashkenazi R."/>
            <person name="Lipszyc R.R."/>
            <person name="Braunstein R."/>
            <person name="Yerushalmy O."/>
            <person name="Alkalay-Oren S."/>
            <person name="Coppenhagn-Glazer S."/>
            <person name="Hazan R."/>
        </authorList>
    </citation>
    <scope>NUCLEOTIDE SEQUENCE</scope>
</reference>
<organism evidence="2">
    <name type="scientific">Mammaliicoccus phage MSShimriz1</name>
    <dbReference type="NCBI Taxonomy" id="3230127"/>
    <lineage>
        <taxon>Viruses</taxon>
    </lineage>
</organism>
<keyword evidence="1" id="KW-1133">Transmembrane helix</keyword>
<protein>
    <submittedName>
        <fullName evidence="2">Uncharacterized protein</fullName>
    </submittedName>
</protein>